<dbReference type="Pfam" id="PF07412">
    <property type="entry name" value="Geminin"/>
    <property type="match status" value="1"/>
</dbReference>
<dbReference type="Proteomes" id="UP000663829">
    <property type="component" value="Unassembled WGS sequence"/>
</dbReference>
<dbReference type="EMBL" id="CAJOBC010001268">
    <property type="protein sequence ID" value="CAF3668073.1"/>
    <property type="molecule type" value="Genomic_DNA"/>
</dbReference>
<keyword evidence="4" id="KW-1185">Reference proteome</keyword>
<evidence type="ECO:0000313" key="4">
    <source>
        <dbReference type="Proteomes" id="UP000663829"/>
    </source>
</evidence>
<comment type="caution">
    <text evidence="2">The sequence shown here is derived from an EMBL/GenBank/DDBJ whole genome shotgun (WGS) entry which is preliminary data.</text>
</comment>
<dbReference type="EMBL" id="CAJNOQ010001268">
    <property type="protein sequence ID" value="CAF0882017.1"/>
    <property type="molecule type" value="Genomic_DNA"/>
</dbReference>
<keyword evidence="1" id="KW-0175">Coiled coil</keyword>
<evidence type="ECO:0008006" key="5">
    <source>
        <dbReference type="Google" id="ProtNLM"/>
    </source>
</evidence>
<protein>
    <recommendedName>
        <fullName evidence="5">Geminin</fullName>
    </recommendedName>
</protein>
<dbReference type="Proteomes" id="UP000681722">
    <property type="component" value="Unassembled WGS sequence"/>
</dbReference>
<dbReference type="SUPFAM" id="SSF111469">
    <property type="entry name" value="Geminin coiled-coil domain"/>
    <property type="match status" value="1"/>
</dbReference>
<evidence type="ECO:0000313" key="2">
    <source>
        <dbReference type="EMBL" id="CAF0882017.1"/>
    </source>
</evidence>
<dbReference type="InterPro" id="IPR022786">
    <property type="entry name" value="Geminin/Multicilin"/>
</dbReference>
<name>A0A813YBV1_9BILA</name>
<dbReference type="Gene3D" id="1.20.5.1180">
    <property type="entry name" value="Geminin coiled-coil domain"/>
    <property type="match status" value="1"/>
</dbReference>
<evidence type="ECO:0000313" key="3">
    <source>
        <dbReference type="EMBL" id="CAF3668073.1"/>
    </source>
</evidence>
<sequence>MSKAPLGDLSVNTFERHRNANLLLSPLRTIKNENCMSARSSPYRSSPHRLTKQQQCQLLSNQTTVGVLTDVTISVVQVHDKQTMTSDYADDDVKYRTNMNEDLFNMCVKADAPESYWKIIAEKRRLAIEETQNENEQLHELIEQLNEENEHLRDLAEQCQYLNNIVLELVPQDEQKDAEMKINGNEYLTSTTHQEQ</sequence>
<gene>
    <name evidence="2" type="ORF">GPM918_LOCUS7663</name>
    <name evidence="3" type="ORF">SRO942_LOCUS7663</name>
</gene>
<proteinExistence type="predicted"/>
<dbReference type="GO" id="GO:0006275">
    <property type="term" value="P:regulation of DNA replication"/>
    <property type="evidence" value="ECO:0007669"/>
    <property type="project" value="InterPro"/>
</dbReference>
<feature type="coiled-coil region" evidence="1">
    <location>
        <begin position="121"/>
        <end position="162"/>
    </location>
</feature>
<evidence type="ECO:0000256" key="1">
    <source>
        <dbReference type="SAM" id="Coils"/>
    </source>
</evidence>
<organism evidence="2 4">
    <name type="scientific">Didymodactylos carnosus</name>
    <dbReference type="NCBI Taxonomy" id="1234261"/>
    <lineage>
        <taxon>Eukaryota</taxon>
        <taxon>Metazoa</taxon>
        <taxon>Spiralia</taxon>
        <taxon>Gnathifera</taxon>
        <taxon>Rotifera</taxon>
        <taxon>Eurotatoria</taxon>
        <taxon>Bdelloidea</taxon>
        <taxon>Philodinida</taxon>
        <taxon>Philodinidae</taxon>
        <taxon>Didymodactylos</taxon>
    </lineage>
</organism>
<dbReference type="OrthoDB" id="10043826at2759"/>
<reference evidence="2" key="1">
    <citation type="submission" date="2021-02" db="EMBL/GenBank/DDBJ databases">
        <authorList>
            <person name="Nowell W R."/>
        </authorList>
    </citation>
    <scope>NUCLEOTIDE SEQUENCE</scope>
</reference>
<dbReference type="AlphaFoldDB" id="A0A813YBV1"/>
<accession>A0A813YBV1</accession>